<comment type="caution">
    <text evidence="2">The sequence shown here is derived from an EMBL/GenBank/DDBJ whole genome shotgun (WGS) entry which is preliminary data.</text>
</comment>
<feature type="domain" description="Neurotransmitter-gated ion-channel transmembrane" evidence="1">
    <location>
        <begin position="3"/>
        <end position="110"/>
    </location>
</feature>
<dbReference type="Gene3D" id="1.20.58.390">
    <property type="entry name" value="Neurotransmitter-gated ion-channel transmembrane domain"/>
    <property type="match status" value="1"/>
</dbReference>
<reference evidence="2" key="1">
    <citation type="submission" date="2020-04" db="EMBL/GenBank/DDBJ databases">
        <authorList>
            <person name="Alioto T."/>
            <person name="Alioto T."/>
            <person name="Gomez Garrido J."/>
        </authorList>
    </citation>
    <scope>NUCLEOTIDE SEQUENCE</scope>
    <source>
        <strain evidence="2">A484AB</strain>
    </source>
</reference>
<accession>A0A7D9EA79</accession>
<keyword evidence="2" id="KW-0675">Receptor</keyword>
<keyword evidence="3" id="KW-1185">Reference proteome</keyword>
<dbReference type="EMBL" id="CACRXK020005243">
    <property type="protein sequence ID" value="CAB4005589.1"/>
    <property type="molecule type" value="Genomic_DNA"/>
</dbReference>
<evidence type="ECO:0000313" key="3">
    <source>
        <dbReference type="Proteomes" id="UP001152795"/>
    </source>
</evidence>
<dbReference type="AlphaFoldDB" id="A0A7D9EA79"/>
<dbReference type="GO" id="GO:0006811">
    <property type="term" value="P:monoatomic ion transport"/>
    <property type="evidence" value="ECO:0007669"/>
    <property type="project" value="InterPro"/>
</dbReference>
<proteinExistence type="predicted"/>
<dbReference type="InterPro" id="IPR006029">
    <property type="entry name" value="Neurotrans-gated_channel_TM"/>
</dbReference>
<gene>
    <name evidence="2" type="ORF">PACLA_8A058039</name>
</gene>
<organism evidence="2 3">
    <name type="scientific">Paramuricea clavata</name>
    <name type="common">Red gorgonian</name>
    <name type="synonym">Violescent sea-whip</name>
    <dbReference type="NCBI Taxonomy" id="317549"/>
    <lineage>
        <taxon>Eukaryota</taxon>
        <taxon>Metazoa</taxon>
        <taxon>Cnidaria</taxon>
        <taxon>Anthozoa</taxon>
        <taxon>Octocorallia</taxon>
        <taxon>Malacalcyonacea</taxon>
        <taxon>Plexauridae</taxon>
        <taxon>Paramuricea</taxon>
    </lineage>
</organism>
<dbReference type="Pfam" id="PF02932">
    <property type="entry name" value="Neur_chan_memb"/>
    <property type="match status" value="1"/>
</dbReference>
<dbReference type="OrthoDB" id="5975154at2759"/>
<evidence type="ECO:0000259" key="1">
    <source>
        <dbReference type="Pfam" id="PF02932"/>
    </source>
</evidence>
<dbReference type="InterPro" id="IPR038050">
    <property type="entry name" value="Neuro_actylchol_rec"/>
</dbReference>
<sequence length="180" mass="20839">MAILVALSFFFLLVSENVPASARVSNVESYYAITMIQMTVSFFLNVLVLRFHHMTEEKVPEWVKKYILNYGARFLRMTFRASNNERLQSAKRRKFLLTRKKGLGTIVEQKKKQRVPIQSLADDKVIAKVFETQIKMAARDEEWKKAAEVLNNYSLILHVLAVLLTFGVVFFDALFLSNKL</sequence>
<dbReference type="InterPro" id="IPR036719">
    <property type="entry name" value="Neuro-gated_channel_TM_sf"/>
</dbReference>
<dbReference type="GO" id="GO:0016020">
    <property type="term" value="C:membrane"/>
    <property type="evidence" value="ECO:0007669"/>
    <property type="project" value="InterPro"/>
</dbReference>
<dbReference type="Proteomes" id="UP001152795">
    <property type="component" value="Unassembled WGS sequence"/>
</dbReference>
<protein>
    <submittedName>
        <fullName evidence="2">Neuronal acetylcholine receptor subunit alpha-7-like</fullName>
    </submittedName>
</protein>
<name>A0A7D9EA79_PARCT</name>
<evidence type="ECO:0000313" key="2">
    <source>
        <dbReference type="EMBL" id="CAB4005589.1"/>
    </source>
</evidence>
<dbReference type="SUPFAM" id="SSF90112">
    <property type="entry name" value="Neurotransmitter-gated ion-channel transmembrane pore"/>
    <property type="match status" value="1"/>
</dbReference>